<evidence type="ECO:0000256" key="1">
    <source>
        <dbReference type="SAM" id="MobiDB-lite"/>
    </source>
</evidence>
<feature type="region of interest" description="Disordered" evidence="1">
    <location>
        <begin position="38"/>
        <end position="59"/>
    </location>
</feature>
<feature type="region of interest" description="Disordered" evidence="1">
    <location>
        <begin position="554"/>
        <end position="593"/>
    </location>
</feature>
<organism evidence="2 3">
    <name type="scientific">Echinicola soli</name>
    <dbReference type="NCBI Taxonomy" id="2591634"/>
    <lineage>
        <taxon>Bacteria</taxon>
        <taxon>Pseudomonadati</taxon>
        <taxon>Bacteroidota</taxon>
        <taxon>Cytophagia</taxon>
        <taxon>Cytophagales</taxon>
        <taxon>Cyclobacteriaceae</taxon>
        <taxon>Echinicola</taxon>
    </lineage>
</organism>
<dbReference type="AlphaFoldDB" id="A0A514CK13"/>
<sequence>MVYLAGCQTVNEEEIAPQSAEGDKEAPEQQVAQVKDWFEQNEADLNQRSKRGNTNAREANPDAFFAPFTEKLPDWEDMHSYRFPDGRQVYEVSLKNRQYVIPRPVRETLGEEDIDKKVLQNMLFIERQGGGYDILIARYYPASEADVKAFDEINYGMLADGWSGTVDVYGYDEGHANGFKIENGMVLKKSEYRIAKDNSSKIASSWGNCTGYWIEYPYHSQLYYDQWVLYGGLAEGPPSTYVESCWFPTTAPAGPPPNGGSTSGQNPSHNNISQIEDQLKNPCMNSFHDICFPQPGSYSQPTDAQLKNQIKDKPFVLLKDVPCETLKKWIATAKHTVGQVQIDKLKKIANNSTIKINGKPTYSDIAHIQKLDDAYSTVVNMDYFPVTVTQLPLINGKRATPAQFLSHIRKNINSFVNTYYSKFAPYNAYGADDTKLWNSSNPFGAVVGIDIKGPDNGSVIVSGYTSSKWTFTTVHDPKYSNHPVSGNRDFGYIKNANGSYTFYTRGVDRLTSWEGTFAQWMSDKISEENKVPSPFGQADKLWKSFQSKLTDYVNGHGGKAKTSSPQVERPDWKDVKDVMEGKKSLSTLSKDCE</sequence>
<gene>
    <name evidence="2" type="ORF">FKX85_14485</name>
</gene>
<protein>
    <submittedName>
        <fullName evidence="2">Uncharacterized protein</fullName>
    </submittedName>
</protein>
<feature type="region of interest" description="Disordered" evidence="1">
    <location>
        <begin position="11"/>
        <end position="30"/>
    </location>
</feature>
<accession>A0A514CK13</accession>
<feature type="region of interest" description="Disordered" evidence="1">
    <location>
        <begin position="252"/>
        <end position="272"/>
    </location>
</feature>
<feature type="compositionally biased region" description="Basic and acidic residues" evidence="1">
    <location>
        <begin position="568"/>
        <end position="583"/>
    </location>
</feature>
<dbReference type="Proteomes" id="UP000316614">
    <property type="component" value="Chromosome"/>
</dbReference>
<name>A0A514CK13_9BACT</name>
<dbReference type="KEGG" id="echi:FKX85_14485"/>
<evidence type="ECO:0000313" key="2">
    <source>
        <dbReference type="EMBL" id="QDH80181.1"/>
    </source>
</evidence>
<reference evidence="2 3" key="1">
    <citation type="submission" date="2019-06" db="EMBL/GenBank/DDBJ databases">
        <title>Echinicola alkalisoli sp. nov. isolated from saline soil.</title>
        <authorList>
            <person name="Sun J.-Q."/>
            <person name="Xu L."/>
        </authorList>
    </citation>
    <scope>NUCLEOTIDE SEQUENCE [LARGE SCALE GENOMIC DNA]</scope>
    <source>
        <strain evidence="2 3">LN3S3</strain>
    </source>
</reference>
<dbReference type="OrthoDB" id="839740at2"/>
<dbReference type="RefSeq" id="WP_141615417.1">
    <property type="nucleotide sequence ID" value="NZ_CP041253.1"/>
</dbReference>
<feature type="compositionally biased region" description="Low complexity" evidence="1">
    <location>
        <begin position="259"/>
        <end position="268"/>
    </location>
</feature>
<dbReference type="EMBL" id="CP041253">
    <property type="protein sequence ID" value="QDH80181.1"/>
    <property type="molecule type" value="Genomic_DNA"/>
</dbReference>
<proteinExistence type="predicted"/>
<keyword evidence="3" id="KW-1185">Reference proteome</keyword>
<evidence type="ECO:0000313" key="3">
    <source>
        <dbReference type="Proteomes" id="UP000316614"/>
    </source>
</evidence>
<feature type="compositionally biased region" description="Polar residues" evidence="1">
    <location>
        <begin position="584"/>
        <end position="593"/>
    </location>
</feature>